<accession>A0A385SPH6</accession>
<reference evidence="3" key="1">
    <citation type="submission" date="2018-09" db="EMBL/GenBank/DDBJ databases">
        <title>Chryseolinea sp. KIS68-18 isolated from soil.</title>
        <authorList>
            <person name="Weon H.-Y."/>
            <person name="Kwon S.-W."/>
            <person name="Lee S.A."/>
        </authorList>
    </citation>
    <scope>NUCLEOTIDE SEQUENCE [LARGE SCALE GENOMIC DNA]</scope>
    <source>
        <strain evidence="3">KIS68-18</strain>
    </source>
</reference>
<keyword evidence="1" id="KW-0812">Transmembrane</keyword>
<organism evidence="2 3">
    <name type="scientific">Chryseolinea soli</name>
    <dbReference type="NCBI Taxonomy" id="2321403"/>
    <lineage>
        <taxon>Bacteria</taxon>
        <taxon>Pseudomonadati</taxon>
        <taxon>Bacteroidota</taxon>
        <taxon>Cytophagia</taxon>
        <taxon>Cytophagales</taxon>
        <taxon>Fulvivirgaceae</taxon>
        <taxon>Chryseolinea</taxon>
    </lineage>
</organism>
<dbReference type="AlphaFoldDB" id="A0A385SPH6"/>
<evidence type="ECO:0000313" key="2">
    <source>
        <dbReference type="EMBL" id="AYB32181.1"/>
    </source>
</evidence>
<dbReference type="KEGG" id="chk:D4L85_17090"/>
<feature type="transmembrane region" description="Helical" evidence="1">
    <location>
        <begin position="54"/>
        <end position="76"/>
    </location>
</feature>
<dbReference type="EMBL" id="CP032382">
    <property type="protein sequence ID" value="AYB32181.1"/>
    <property type="molecule type" value="Genomic_DNA"/>
</dbReference>
<keyword evidence="3" id="KW-1185">Reference proteome</keyword>
<protein>
    <submittedName>
        <fullName evidence="2">Uncharacterized protein</fullName>
    </submittedName>
</protein>
<sequence>MFLVLLACVPQLARAFMGRTPILNVLYNTNILLELVILILFFRDSYSTKKRNMLFIVLATVCVVSGVVSVFLFGFYAKFLTEWLCVNNLMYTAWTLILLYDLYDNDEKLSELAPSLLCYLSGLFLYSSCTMLIFSFWYYIMTKRDSYLNNLWIIHDLFNIFMYLIFSFGFFIEIKARHLTRKNGI</sequence>
<gene>
    <name evidence="2" type="ORF">D4L85_17090</name>
</gene>
<feature type="transmembrane region" description="Helical" evidence="1">
    <location>
        <begin position="88"/>
        <end position="104"/>
    </location>
</feature>
<keyword evidence="1" id="KW-1133">Transmembrane helix</keyword>
<proteinExistence type="predicted"/>
<evidence type="ECO:0000313" key="3">
    <source>
        <dbReference type="Proteomes" id="UP000266183"/>
    </source>
</evidence>
<dbReference type="Proteomes" id="UP000266183">
    <property type="component" value="Chromosome"/>
</dbReference>
<feature type="transmembrane region" description="Helical" evidence="1">
    <location>
        <begin position="152"/>
        <end position="172"/>
    </location>
</feature>
<feature type="transmembrane region" description="Helical" evidence="1">
    <location>
        <begin position="25"/>
        <end position="42"/>
    </location>
</feature>
<name>A0A385SPH6_9BACT</name>
<keyword evidence="1" id="KW-0472">Membrane</keyword>
<feature type="transmembrane region" description="Helical" evidence="1">
    <location>
        <begin position="116"/>
        <end position="140"/>
    </location>
</feature>
<evidence type="ECO:0000256" key="1">
    <source>
        <dbReference type="SAM" id="Phobius"/>
    </source>
</evidence>